<dbReference type="OrthoDB" id="9807790at2"/>
<dbReference type="EMBL" id="CP073767">
    <property type="protein sequence ID" value="UWZ50266.1"/>
    <property type="molecule type" value="Genomic_DNA"/>
</dbReference>
<evidence type="ECO:0000256" key="1">
    <source>
        <dbReference type="ARBA" id="ARBA00022741"/>
    </source>
</evidence>
<name>A0A9Q9I700_9ACTN</name>
<dbReference type="InterPro" id="IPR027417">
    <property type="entry name" value="P-loop_NTPase"/>
</dbReference>
<dbReference type="KEGG" id="daur:Daura_25810"/>
<dbReference type="GO" id="GO:0005524">
    <property type="term" value="F:ATP binding"/>
    <property type="evidence" value="ECO:0007669"/>
    <property type="project" value="UniProtKB-UniRule"/>
</dbReference>
<evidence type="ECO:0000313" key="5">
    <source>
        <dbReference type="EMBL" id="UWZ50266.1"/>
    </source>
</evidence>
<keyword evidence="2 3" id="KW-0067">ATP-binding</keyword>
<dbReference type="GO" id="GO:0003677">
    <property type="term" value="F:DNA binding"/>
    <property type="evidence" value="ECO:0007669"/>
    <property type="project" value="InterPro"/>
</dbReference>
<evidence type="ECO:0000259" key="4">
    <source>
        <dbReference type="PROSITE" id="PS50901"/>
    </source>
</evidence>
<keyword evidence="1 3" id="KW-0547">Nucleotide-binding</keyword>
<feature type="binding site" evidence="3">
    <location>
        <begin position="322"/>
        <end position="329"/>
    </location>
    <ligand>
        <name>ATP</name>
        <dbReference type="ChEBI" id="CHEBI:30616"/>
    </ligand>
</feature>
<dbReference type="PANTHER" id="PTHR22683">
    <property type="entry name" value="SPORULATION PROTEIN RELATED"/>
    <property type="match status" value="1"/>
</dbReference>
<dbReference type="PANTHER" id="PTHR22683:SF1">
    <property type="entry name" value="TYPE VII SECRETION SYSTEM PROTEIN ESSC"/>
    <property type="match status" value="1"/>
</dbReference>
<dbReference type="InterPro" id="IPR003593">
    <property type="entry name" value="AAA+_ATPase"/>
</dbReference>
<dbReference type="SMART" id="SM00382">
    <property type="entry name" value="AAA"/>
    <property type="match status" value="4"/>
</dbReference>
<dbReference type="Proteomes" id="UP001058003">
    <property type="component" value="Chromosome"/>
</dbReference>
<protein>
    <recommendedName>
        <fullName evidence="4">FtsK domain-containing protein</fullName>
    </recommendedName>
</protein>
<feature type="domain" description="FtsK" evidence="4">
    <location>
        <begin position="299"/>
        <end position="478"/>
    </location>
</feature>
<dbReference type="Pfam" id="PF01580">
    <property type="entry name" value="FtsK_SpoIIIE"/>
    <property type="match status" value="4"/>
</dbReference>
<feature type="domain" description="FtsK" evidence="4">
    <location>
        <begin position="975"/>
        <end position="1143"/>
    </location>
</feature>
<proteinExistence type="predicted"/>
<keyword evidence="6" id="KW-1185">Reference proteome</keyword>
<dbReference type="RefSeq" id="WP_156090109.1">
    <property type="nucleotide sequence ID" value="NZ_CP073767.1"/>
</dbReference>
<dbReference type="InterPro" id="IPR050206">
    <property type="entry name" value="FtsK/SpoIIIE/SftA"/>
</dbReference>
<dbReference type="InterPro" id="IPR002543">
    <property type="entry name" value="FtsK_dom"/>
</dbReference>
<dbReference type="Gene3D" id="3.40.50.300">
    <property type="entry name" value="P-loop containing nucleotide triphosphate hydrolases"/>
    <property type="match status" value="5"/>
</dbReference>
<dbReference type="SUPFAM" id="SSF52540">
    <property type="entry name" value="P-loop containing nucleoside triphosphate hydrolases"/>
    <property type="match status" value="4"/>
</dbReference>
<evidence type="ECO:0000313" key="6">
    <source>
        <dbReference type="Proteomes" id="UP001058003"/>
    </source>
</evidence>
<evidence type="ECO:0000256" key="3">
    <source>
        <dbReference type="PROSITE-ProRule" id="PRU00289"/>
    </source>
</evidence>
<accession>A0A9Q9I700</accession>
<dbReference type="PROSITE" id="PS50901">
    <property type="entry name" value="FTSK"/>
    <property type="match status" value="2"/>
</dbReference>
<organism evidence="5 6">
    <name type="scientific">Dactylosporangium aurantiacum</name>
    <dbReference type="NCBI Taxonomy" id="35754"/>
    <lineage>
        <taxon>Bacteria</taxon>
        <taxon>Bacillati</taxon>
        <taxon>Actinomycetota</taxon>
        <taxon>Actinomycetes</taxon>
        <taxon>Micromonosporales</taxon>
        <taxon>Micromonosporaceae</taxon>
        <taxon>Dactylosporangium</taxon>
    </lineage>
</organism>
<feature type="binding site" evidence="3">
    <location>
        <begin position="992"/>
        <end position="999"/>
    </location>
    <ligand>
        <name>ATP</name>
        <dbReference type="ChEBI" id="CHEBI:30616"/>
    </ligand>
</feature>
<reference evidence="5" key="1">
    <citation type="submission" date="2021-04" db="EMBL/GenBank/DDBJ databases">
        <title>Dactylosporangium aurantiacum NRRL B-8018 full assembly.</title>
        <authorList>
            <person name="Hartkoorn R.C."/>
            <person name="Beaudoing E."/>
            <person name="Hot D."/>
        </authorList>
    </citation>
    <scope>NUCLEOTIDE SEQUENCE</scope>
    <source>
        <strain evidence="5">NRRL B-8018</strain>
    </source>
</reference>
<gene>
    <name evidence="5" type="ORF">Daura_25810</name>
</gene>
<sequence length="1629" mass="173149">MTWLRSSPVAAALAAARDRLPAGALELACHAAVPVAVDAGLLHLLRVNFFLDPPVVLPFEAEAAVLLSPLFREVGEDLYEIDPALRDALLAALVARFGPERPARVAVLLEQYTDQHQTWHAQPELEHAQRLTALNLVDPARAADWLAANRAAAGGPALTREWFVAMSGRLRPRPTLDQQVRAAVDNAYAGDGEARLRAVADLGDLALLPGADVRAIAVSLEYAGRDGDPPTRRLAQAVLDTVRRLVPPPPPRPLVAETADSYEAVPFPSLHGIDPLTFDPASHWAAPTLTVPIGSDPDGRPVVLDLNDSSRGGAGPHGLLVGATGAGKSELVRAIILGLAVTHSPTALNVLPVTFLGRDTFAGLESLPHVAGMAIELADDGALLDRLGEVVLGEIRRRQEQSARRHPALLIVVDEFGELLTADPSVIELLVMVGRVGRSLGIHLLLAGQRVEEGRLRGLDTYLTYRLALRTASAAESRVVLRGPEAFHLPASPGHGYLWAKTDDSVRRFRGTPVSVPYPPPPPSWDAVLDPYGHRGQTLLELLVARTAGHGDRARELWLPPLPTRLAIGDLPATAVTIGDVDVPGEHQIRTYAVDLSGDSGHLAIVGERGTGRTTALLTVVTALARLSRPVSVYCVGGGLGSLINLPEVIDVFAADDHDAVADLLASLPRATTGDAVLVVDGWSAVLRAHPALADLVSAGRTVIVAADEAWSRFDGHLAAFGTLIELHLADPATSRISVAAARRLRYGVPGRALVADGLQLQIALPVGHLGGDHDAYLRQLAGPNRGYPRVRLGTYTDGSDCFVDFTEHPHLLVFGGVPEDRAAIRAAISRTVTGEVVGAEAAGRVAEELRRSLELRTRRADLWVVADGNLDLLTPLVEFLPYARDLRLHVVTLTSSRTDAAVLTRLASLGTPTLVVFREPGGDATAELMSHDRPPVRVRLDRASAVFDLWTFHPTEAWAAGGDLTAEIGVDPDGAPVRLDLHAQRHGIVIDSSGSGVSALLRSIVLGLAARNSPTVLSMLLVDPHDGGFGGLEALPHLAGLATGLGADPALPDRLLDVVAAEARRRRDQPPRDRHLLIVVDGFDELLDAAPALADTLAAATGAPGIHLLLASRRPLDSLPGTLATRLAYELLLDDSDPGHVSLRAGGGTARRFRTWPEPDTVHLLVIRMAGHGDRVRQVWLPPLPARIALGALPTSGGVPLGEVDVPDVPLRTPYFVDVSGHVAIVGGPGSGRTTALQTLVTALAREASPRHVYCIGGGLNTVAALPYVGGVFHRHDTPAVRRLLAFLLRRPLFQEPPVLLVVDGWAQVAAEHPDLPRLLFEGRAVIVATDDRWRRFTAEHLAAFSTFVELRLADPSTSKISVLDARRVPTGTPGRGLAGDGLALQVAAPVRSLDAWATAPGSAGAAVAPDPERAHRAYVAAHHAYVAELAAAWTGPPAPRVEPDLRLRLGDFADDDSDFVVDFARDPHLLLLGAPLHASPLLLRIAAWAAAVVTDVDIVADVDGAGADARVLATAHRLRARLPGPDVTPDQRRRRSWWTGPEIWLITSADAPDRLAPLTELLPLARDLGFHLVLALPPSAADDPSPTMTALRDLDPPIITMLPTAAGAARTSLVRAGRRRPLLLFDD</sequence>
<evidence type="ECO:0000256" key="2">
    <source>
        <dbReference type="ARBA" id="ARBA00022840"/>
    </source>
</evidence>